<evidence type="ECO:0000313" key="4">
    <source>
        <dbReference type="EMBL" id="CAL1137734.1"/>
    </source>
</evidence>
<feature type="domain" description="CS" evidence="2">
    <location>
        <begin position="136"/>
        <end position="233"/>
    </location>
</feature>
<dbReference type="GO" id="GO:0015031">
    <property type="term" value="P:protein transport"/>
    <property type="evidence" value="ECO:0007669"/>
    <property type="project" value="InterPro"/>
</dbReference>
<dbReference type="Gene3D" id="2.60.40.790">
    <property type="match status" value="1"/>
</dbReference>
<reference evidence="4" key="2">
    <citation type="submission" date="2024-04" db="EMBL/GenBank/DDBJ databases">
        <authorList>
            <person name="Chen Y."/>
            <person name="Shah S."/>
            <person name="Dougan E. K."/>
            <person name="Thang M."/>
            <person name="Chan C."/>
        </authorList>
    </citation>
    <scope>NUCLEOTIDE SEQUENCE [LARGE SCALE GENOMIC DNA]</scope>
</reference>
<accession>A0A9P1C3F7</accession>
<feature type="compositionally biased region" description="Basic and acidic residues" evidence="1">
    <location>
        <begin position="106"/>
        <end position="115"/>
    </location>
</feature>
<dbReference type="InterPro" id="IPR007052">
    <property type="entry name" value="CS_dom"/>
</dbReference>
<name>A0A9P1C3F7_9DINO</name>
<dbReference type="Gene3D" id="3.10.50.40">
    <property type="match status" value="1"/>
</dbReference>
<dbReference type="EMBL" id="CAMXCT030000882">
    <property type="protein sequence ID" value="CAL4771671.1"/>
    <property type="molecule type" value="Genomic_DNA"/>
</dbReference>
<evidence type="ECO:0000259" key="2">
    <source>
        <dbReference type="PROSITE" id="PS51203"/>
    </source>
</evidence>
<sequence length="358" mass="38160">MSLAAYVASLQQAQVALRGEGSPGSRQAWRTPAPRFHAELTACRQTPPAKPQIRQTGALSTLSTLCASAASGASVWQCRRRNQARKATGSASGSSPLNLGNAKQGVQEKTEKAESSDSGSWVLPSVDKDVGEYYAGRAPNYAWVQTSETLYLFTRLPEVEPEADGPSVTLDLQQEGTIVRLIVHGNAILNGRLAHQIKPGEQIWMVEEAGDGKDYVVCELDKLTPGINWASVMEPEVEATADYSHAVVEMPEILSEEEEKLVGETIEHLQKSHRILAPVEGRAATFGDVLTVDMQGYELQSDGTRGEPLEIGSATGLEVELGAGGLSRKVEASLEGIAVGETRDVEVTLGQRAGGLGG</sequence>
<dbReference type="OrthoDB" id="3366at2759"/>
<dbReference type="AlphaFoldDB" id="A0A9P1C3F7"/>
<feature type="compositionally biased region" description="Polar residues" evidence="1">
    <location>
        <begin position="89"/>
        <end position="98"/>
    </location>
</feature>
<dbReference type="InterPro" id="IPR008978">
    <property type="entry name" value="HSP20-like_chaperone"/>
</dbReference>
<dbReference type="EMBL" id="CAMXCT010000882">
    <property type="protein sequence ID" value="CAI3984359.1"/>
    <property type="molecule type" value="Genomic_DNA"/>
</dbReference>
<reference evidence="3" key="1">
    <citation type="submission" date="2022-10" db="EMBL/GenBank/DDBJ databases">
        <authorList>
            <person name="Chen Y."/>
            <person name="Dougan E. K."/>
            <person name="Chan C."/>
            <person name="Rhodes N."/>
            <person name="Thang M."/>
        </authorList>
    </citation>
    <scope>NUCLEOTIDE SEQUENCE</scope>
</reference>
<feature type="non-terminal residue" evidence="3">
    <location>
        <position position="358"/>
    </location>
</feature>
<dbReference type="Pfam" id="PF04969">
    <property type="entry name" value="CS"/>
    <property type="match status" value="1"/>
</dbReference>
<dbReference type="InterPro" id="IPR037041">
    <property type="entry name" value="Trigger_fac_C_sf"/>
</dbReference>
<keyword evidence="6" id="KW-1185">Reference proteome</keyword>
<protein>
    <submittedName>
        <fullName evidence="5">Trigger factor</fullName>
    </submittedName>
</protein>
<dbReference type="PROSITE" id="PS51203">
    <property type="entry name" value="CS"/>
    <property type="match status" value="1"/>
</dbReference>
<comment type="caution">
    <text evidence="3">The sequence shown here is derived from an EMBL/GenBank/DDBJ whole genome shotgun (WGS) entry which is preliminary data.</text>
</comment>
<evidence type="ECO:0000313" key="3">
    <source>
        <dbReference type="EMBL" id="CAI3984359.1"/>
    </source>
</evidence>
<proteinExistence type="predicted"/>
<dbReference type="EMBL" id="CAMXCT020000882">
    <property type="protein sequence ID" value="CAL1137734.1"/>
    <property type="molecule type" value="Genomic_DNA"/>
</dbReference>
<dbReference type="SUPFAM" id="SSF54534">
    <property type="entry name" value="FKBP-like"/>
    <property type="match status" value="1"/>
</dbReference>
<dbReference type="GO" id="GO:0003755">
    <property type="term" value="F:peptidyl-prolyl cis-trans isomerase activity"/>
    <property type="evidence" value="ECO:0007669"/>
    <property type="project" value="InterPro"/>
</dbReference>
<dbReference type="Proteomes" id="UP001152797">
    <property type="component" value="Unassembled WGS sequence"/>
</dbReference>
<feature type="region of interest" description="Disordered" evidence="1">
    <location>
        <begin position="86"/>
        <end position="121"/>
    </location>
</feature>
<gene>
    <name evidence="3" type="ORF">C1SCF055_LOCUS11901</name>
</gene>
<dbReference type="InterPro" id="IPR046357">
    <property type="entry name" value="PPIase_dom_sf"/>
</dbReference>
<organism evidence="3">
    <name type="scientific">Cladocopium goreaui</name>
    <dbReference type="NCBI Taxonomy" id="2562237"/>
    <lineage>
        <taxon>Eukaryota</taxon>
        <taxon>Sar</taxon>
        <taxon>Alveolata</taxon>
        <taxon>Dinophyceae</taxon>
        <taxon>Suessiales</taxon>
        <taxon>Symbiodiniaceae</taxon>
        <taxon>Cladocopium</taxon>
    </lineage>
</organism>
<dbReference type="SUPFAM" id="SSF49764">
    <property type="entry name" value="HSP20-like chaperones"/>
    <property type="match status" value="1"/>
</dbReference>
<evidence type="ECO:0000313" key="5">
    <source>
        <dbReference type="EMBL" id="CAL4771671.1"/>
    </source>
</evidence>
<evidence type="ECO:0000313" key="6">
    <source>
        <dbReference type="Proteomes" id="UP001152797"/>
    </source>
</evidence>
<dbReference type="GO" id="GO:0006457">
    <property type="term" value="P:protein folding"/>
    <property type="evidence" value="ECO:0007669"/>
    <property type="project" value="InterPro"/>
</dbReference>
<dbReference type="Gene3D" id="1.10.3120.10">
    <property type="entry name" value="Trigger factor, C-terminal domain"/>
    <property type="match status" value="1"/>
</dbReference>
<evidence type="ECO:0000256" key="1">
    <source>
        <dbReference type="SAM" id="MobiDB-lite"/>
    </source>
</evidence>